<accession>A0A3Q7IVJ3</accession>
<dbReference type="Gramene" id="Solyc11g028170.2.1">
    <property type="protein sequence ID" value="Solyc11g028170.2.1"/>
    <property type="gene ID" value="Solyc11g028170.2"/>
</dbReference>
<reference evidence="1" key="1">
    <citation type="journal article" date="2012" name="Nature">
        <title>The tomato genome sequence provides insights into fleshy fruit evolution.</title>
        <authorList>
            <consortium name="Tomato Genome Consortium"/>
        </authorList>
    </citation>
    <scope>NUCLEOTIDE SEQUENCE [LARGE SCALE GENOMIC DNA]</scope>
    <source>
        <strain evidence="1">cv. Heinz 1706</strain>
    </source>
</reference>
<dbReference type="InParanoid" id="A0A3Q7IVJ3"/>
<sequence length="270" mass="30461">MFASKSLFLNEKRRKEIVLSRLYFDQGCVVFQNSGDWWLFRKETLASSKDPEALVYSSDFMQRQLRLPVNVGFSLLQPVLDQPLKLKFPIKEVVVCDLNKLKGLTVVVIQDSNLCMIHGSRCFGTLSEGTVFYFPPCHIVNGGLLPASTTSDLSALFELLESLMTTKSPQVFVQVNLHFKHGEMEARRYCENALKFCATESHKELLFFALKKLKGIGYELIIILKSVINEVGACALNKLKCSTTLAYYIDNLPAISSLSKLQLLPHTQLQ</sequence>
<dbReference type="Proteomes" id="UP000004994">
    <property type="component" value="Chromosome 11"/>
</dbReference>
<reference evidence="1" key="2">
    <citation type="submission" date="2019-01" db="UniProtKB">
        <authorList>
            <consortium name="EnsemblPlants"/>
        </authorList>
    </citation>
    <scope>IDENTIFICATION</scope>
    <source>
        <strain evidence="1">cv. Heinz 1706</strain>
    </source>
</reference>
<dbReference type="AlphaFoldDB" id="A0A3Q7IVJ3"/>
<evidence type="ECO:0000313" key="1">
    <source>
        <dbReference type="EnsemblPlants" id="Solyc11g028170.2.1"/>
    </source>
</evidence>
<dbReference type="PaxDb" id="4081-Solyc11g028170.1.1"/>
<dbReference type="EnsemblPlants" id="Solyc11g028170.2.1">
    <property type="protein sequence ID" value="Solyc11g028170.2.1"/>
    <property type="gene ID" value="Solyc11g028170.2"/>
</dbReference>
<name>A0A3Q7IVJ3_SOLLC</name>
<organism evidence="1">
    <name type="scientific">Solanum lycopersicum</name>
    <name type="common">Tomato</name>
    <name type="synonym">Lycopersicon esculentum</name>
    <dbReference type="NCBI Taxonomy" id="4081"/>
    <lineage>
        <taxon>Eukaryota</taxon>
        <taxon>Viridiplantae</taxon>
        <taxon>Streptophyta</taxon>
        <taxon>Embryophyta</taxon>
        <taxon>Tracheophyta</taxon>
        <taxon>Spermatophyta</taxon>
        <taxon>Magnoliopsida</taxon>
        <taxon>eudicotyledons</taxon>
        <taxon>Gunneridae</taxon>
        <taxon>Pentapetalae</taxon>
        <taxon>asterids</taxon>
        <taxon>lamiids</taxon>
        <taxon>Solanales</taxon>
        <taxon>Solanaceae</taxon>
        <taxon>Solanoideae</taxon>
        <taxon>Solaneae</taxon>
        <taxon>Solanum</taxon>
        <taxon>Solanum subgen. Lycopersicon</taxon>
    </lineage>
</organism>
<evidence type="ECO:0000313" key="2">
    <source>
        <dbReference type="Proteomes" id="UP000004994"/>
    </source>
</evidence>
<protein>
    <submittedName>
        <fullName evidence="1">Uncharacterized protein</fullName>
    </submittedName>
</protein>
<proteinExistence type="predicted"/>
<keyword evidence="2" id="KW-1185">Reference proteome</keyword>